<organism evidence="1 2">
    <name type="scientific">Phlebia brevispora</name>
    <dbReference type="NCBI Taxonomy" id="194682"/>
    <lineage>
        <taxon>Eukaryota</taxon>
        <taxon>Fungi</taxon>
        <taxon>Dikarya</taxon>
        <taxon>Basidiomycota</taxon>
        <taxon>Agaricomycotina</taxon>
        <taxon>Agaricomycetes</taxon>
        <taxon>Polyporales</taxon>
        <taxon>Meruliaceae</taxon>
        <taxon>Phlebia</taxon>
    </lineage>
</organism>
<protein>
    <submittedName>
        <fullName evidence="1">Uncharacterized protein</fullName>
    </submittedName>
</protein>
<dbReference type="Proteomes" id="UP001148662">
    <property type="component" value="Unassembled WGS sequence"/>
</dbReference>
<keyword evidence="2" id="KW-1185">Reference proteome</keyword>
<proteinExistence type="predicted"/>
<dbReference type="EMBL" id="JANHOG010002592">
    <property type="protein sequence ID" value="KAJ3521834.1"/>
    <property type="molecule type" value="Genomic_DNA"/>
</dbReference>
<sequence length="125" mass="13486">MPLLREASSSTLFVSSLSRGRGDAPKALGYHEPLPTDLASACFRLEASAHAPRSRSHAAAFGTCSPSTRDVNWSHRDATAAGPASAENAREKKKVAQWRPLTIFRAFASPDPTGERLRQAWIGLT</sequence>
<evidence type="ECO:0000313" key="2">
    <source>
        <dbReference type="Proteomes" id="UP001148662"/>
    </source>
</evidence>
<comment type="caution">
    <text evidence="1">The sequence shown here is derived from an EMBL/GenBank/DDBJ whole genome shotgun (WGS) entry which is preliminary data.</text>
</comment>
<gene>
    <name evidence="1" type="ORF">NM688_g8966</name>
</gene>
<name>A0ACC1RME1_9APHY</name>
<reference evidence="1" key="1">
    <citation type="submission" date="2022-07" db="EMBL/GenBank/DDBJ databases">
        <title>Genome Sequence of Phlebia brevispora.</title>
        <authorList>
            <person name="Buettner E."/>
        </authorList>
    </citation>
    <scope>NUCLEOTIDE SEQUENCE</scope>
    <source>
        <strain evidence="1">MPL23</strain>
    </source>
</reference>
<evidence type="ECO:0000313" key="1">
    <source>
        <dbReference type="EMBL" id="KAJ3521834.1"/>
    </source>
</evidence>
<accession>A0ACC1RME1</accession>